<dbReference type="EMBL" id="SMLH01000001">
    <property type="protein sequence ID" value="TDE31486.1"/>
    <property type="molecule type" value="Genomic_DNA"/>
</dbReference>
<dbReference type="Proteomes" id="UP000294685">
    <property type="component" value="Unassembled WGS sequence"/>
</dbReference>
<feature type="region of interest" description="Disordered" evidence="1">
    <location>
        <begin position="202"/>
        <end position="222"/>
    </location>
</feature>
<comment type="caution">
    <text evidence="2">The sequence shown here is derived from an EMBL/GenBank/DDBJ whole genome shotgun (WGS) entry which is preliminary data.</text>
</comment>
<accession>A0ABY2DY13</accession>
<evidence type="ECO:0000256" key="1">
    <source>
        <dbReference type="SAM" id="MobiDB-lite"/>
    </source>
</evidence>
<dbReference type="RefSeq" id="WP_132069041.1">
    <property type="nucleotide sequence ID" value="NZ_SMLH01000001.1"/>
</dbReference>
<gene>
    <name evidence="2" type="ORF">E0I61_01965</name>
</gene>
<evidence type="ECO:0000313" key="3">
    <source>
        <dbReference type="Proteomes" id="UP000294685"/>
    </source>
</evidence>
<sequence>MSNCQVEEDVVREENIIQTVSIEEAISFLKQNPLKSRSKSGKKTVSYPIFSAITQEKITNSDQLITVIPLSNTIKQEYSRMLLLKIKDTIKSAVFSMYPDKDTKQKDFSGKIMITTIDGEFVNAFRVKNGSFVSRFVIRTTTNASFRIQNRTIIIDGVEFEELNEVIIPPRNSSNTIEYNVLYDWSAYNDNSNGTGMEWNFGGGGGGSGGSSSEAEPVKEDPCVAAEKTSTISKDTEYLSAFNEITTATATEEHSITLGKDADGKITQAPMNNGGQYIVKTNTTWPGAFAALHNHPNNTPLSSGDIYTSVQLNVKSSNFTTTYILTDGEVYAIVVTDLAAAQAFVTAYPADQVPNYSPEFPSFIFNQIVDLRAKLGESTEARTSAIASILNKYNSGITLLKQDNNGNFYPIIPEAIIDMNGNTIYTNKDCN</sequence>
<proteinExistence type="predicted"/>
<protein>
    <submittedName>
        <fullName evidence="2">Uncharacterized protein</fullName>
    </submittedName>
</protein>
<keyword evidence="3" id="KW-1185">Reference proteome</keyword>
<organism evidence="2 3">
    <name type="scientific">Flavobacterium ranwuense</name>
    <dbReference type="NCBI Taxonomy" id="2541725"/>
    <lineage>
        <taxon>Bacteria</taxon>
        <taxon>Pseudomonadati</taxon>
        <taxon>Bacteroidota</taxon>
        <taxon>Flavobacteriia</taxon>
        <taxon>Flavobacteriales</taxon>
        <taxon>Flavobacteriaceae</taxon>
        <taxon>Flavobacterium</taxon>
    </lineage>
</organism>
<evidence type="ECO:0000313" key="2">
    <source>
        <dbReference type="EMBL" id="TDE31486.1"/>
    </source>
</evidence>
<name>A0ABY2DY13_9FLAO</name>
<reference evidence="2 3" key="1">
    <citation type="submission" date="2019-03" db="EMBL/GenBank/DDBJ databases">
        <title>Novel species of Flavobacterium.</title>
        <authorList>
            <person name="Liu Q."/>
            <person name="Xin Y.-H."/>
        </authorList>
    </citation>
    <scope>NUCLEOTIDE SEQUENCE [LARGE SCALE GENOMIC DNA]</scope>
    <source>
        <strain evidence="2 3">LB2P22</strain>
    </source>
</reference>